<evidence type="ECO:0000313" key="2">
    <source>
        <dbReference type="Proteomes" id="UP000199158"/>
    </source>
</evidence>
<dbReference type="Proteomes" id="UP000199158">
    <property type="component" value="Unassembled WGS sequence"/>
</dbReference>
<reference evidence="1 2" key="1">
    <citation type="submission" date="2016-10" db="EMBL/GenBank/DDBJ databases">
        <authorList>
            <person name="de Groot N.N."/>
        </authorList>
    </citation>
    <scope>NUCLEOTIDE SEQUENCE [LARGE SCALE GENOMIC DNA]</scope>
    <source>
        <strain evidence="1 2">CGMCC 1.5070</strain>
    </source>
</reference>
<dbReference type="EMBL" id="FOCG01000001">
    <property type="protein sequence ID" value="SEM76130.1"/>
    <property type="molecule type" value="Genomic_DNA"/>
</dbReference>
<dbReference type="RefSeq" id="WP_092753427.1">
    <property type="nucleotide sequence ID" value="NZ_FOCG01000001.1"/>
</dbReference>
<name>A0A1H8AZE1_9FIRM</name>
<keyword evidence="2" id="KW-1185">Reference proteome</keyword>
<sequence length="152" mass="17141">MIRLCAVCSNPFDCPPSDKTVTCSKKCSRIHKSRTHKGKRNKWSEAARQRLSNKGVTDNLKKGSIAAQNSPNSGRFETNVNAKEWVLVNPCGKIYKVRNLKNWARNNCHLFDKETSEESATQIASGIRAVKQVLNGNRKDTSPQYMGWTLKM</sequence>
<protein>
    <submittedName>
        <fullName evidence="1">Uncharacterized protein</fullName>
    </submittedName>
</protein>
<dbReference type="STRING" id="474960.SAMN05216180_1631"/>
<proteinExistence type="predicted"/>
<evidence type="ECO:0000313" key="1">
    <source>
        <dbReference type="EMBL" id="SEM76130.1"/>
    </source>
</evidence>
<dbReference type="AlphaFoldDB" id="A0A1H8AZE1"/>
<organism evidence="1 2">
    <name type="scientific">Hydrogenoanaerobacterium saccharovorans</name>
    <dbReference type="NCBI Taxonomy" id="474960"/>
    <lineage>
        <taxon>Bacteria</taxon>
        <taxon>Bacillati</taxon>
        <taxon>Bacillota</taxon>
        <taxon>Clostridia</taxon>
        <taxon>Eubacteriales</taxon>
        <taxon>Oscillospiraceae</taxon>
        <taxon>Hydrogenoanaerobacterium</taxon>
    </lineage>
</organism>
<accession>A0A1H8AZE1</accession>
<dbReference type="OrthoDB" id="2640727at2"/>
<gene>
    <name evidence="1" type="ORF">SAMN05216180_1631</name>
</gene>